<dbReference type="Pfam" id="PF13202">
    <property type="entry name" value="EF-hand_5"/>
    <property type="match status" value="1"/>
</dbReference>
<keyword evidence="1" id="KW-0479">Metal-binding</keyword>
<dbReference type="EMBL" id="CENE01000018">
    <property type="protein sequence ID" value="CEQ41919.1"/>
    <property type="molecule type" value="Genomic_DNA"/>
</dbReference>
<dbReference type="GO" id="GO:0016460">
    <property type="term" value="C:myosin II complex"/>
    <property type="evidence" value="ECO:0007669"/>
    <property type="project" value="TreeGrafter"/>
</dbReference>
<evidence type="ECO:0000313" key="6">
    <source>
        <dbReference type="EMBL" id="CEQ41919.1"/>
    </source>
</evidence>
<gene>
    <name evidence="6" type="primary">SPOSA6832_03685</name>
</gene>
<dbReference type="PANTHER" id="PTHR23048:SF48">
    <property type="entry name" value="CENTRIN 3"/>
    <property type="match status" value="1"/>
</dbReference>
<dbReference type="GO" id="GO:0005509">
    <property type="term" value="F:calcium ion binding"/>
    <property type="evidence" value="ECO:0007669"/>
    <property type="project" value="InterPro"/>
</dbReference>
<dbReference type="InterPro" id="IPR018247">
    <property type="entry name" value="EF_Hand_1_Ca_BS"/>
</dbReference>
<evidence type="ECO:0000259" key="5">
    <source>
        <dbReference type="PROSITE" id="PS50222"/>
    </source>
</evidence>
<dbReference type="OrthoDB" id="26525at2759"/>
<dbReference type="Gene3D" id="1.10.238.10">
    <property type="entry name" value="EF-hand"/>
    <property type="match status" value="2"/>
</dbReference>
<dbReference type="CDD" id="cd00051">
    <property type="entry name" value="EFh"/>
    <property type="match status" value="2"/>
</dbReference>
<feature type="domain" description="EF-hand" evidence="5">
    <location>
        <begin position="43"/>
        <end position="78"/>
    </location>
</feature>
<keyword evidence="3" id="KW-0106">Calcium</keyword>
<dbReference type="PROSITE" id="PS00018">
    <property type="entry name" value="EF_HAND_1"/>
    <property type="match status" value="2"/>
</dbReference>
<dbReference type="InterPro" id="IPR011992">
    <property type="entry name" value="EF-hand-dom_pair"/>
</dbReference>
<dbReference type="SMART" id="SM00054">
    <property type="entry name" value="EFh"/>
    <property type="match status" value="3"/>
</dbReference>
<evidence type="ECO:0000256" key="4">
    <source>
        <dbReference type="SAM" id="MobiDB-lite"/>
    </source>
</evidence>
<reference evidence="7" key="1">
    <citation type="submission" date="2015-02" db="EMBL/GenBank/DDBJ databases">
        <authorList>
            <person name="Gon?alves P."/>
        </authorList>
    </citation>
    <scope>NUCLEOTIDE SEQUENCE [LARGE SCALE GENOMIC DNA]</scope>
</reference>
<dbReference type="InterPro" id="IPR002048">
    <property type="entry name" value="EF_hand_dom"/>
</dbReference>
<sequence>MSSLFAAGSSSKKPSAYASSSRHHPSTSSPSSALRAPSQLSPDQQQEIREAFDLFDLDKDKKLDYHEFKVALRALGFDLKKAEVLKLMRERNQDEGASMAGGQLTIGLEAFMAVAEDLILSRDPLDEIRRAFKLFDEDNTGKISFRNLKKVARELGENLTDDELCVSFLFPLASSRWIMGKEREELMDAVGFAEGRQAMIEEFDLDMDGEISENEFIKIMSDDI</sequence>
<proteinExistence type="predicted"/>
<accession>A0A0D6EPR1</accession>
<feature type="region of interest" description="Disordered" evidence="4">
    <location>
        <begin position="1"/>
        <end position="43"/>
    </location>
</feature>
<name>A0A0D6EPR1_SPOSA</name>
<evidence type="ECO:0000256" key="1">
    <source>
        <dbReference type="ARBA" id="ARBA00022723"/>
    </source>
</evidence>
<dbReference type="InterPro" id="IPR050230">
    <property type="entry name" value="CALM/Myosin/TropC-like"/>
</dbReference>
<evidence type="ECO:0000256" key="2">
    <source>
        <dbReference type="ARBA" id="ARBA00022737"/>
    </source>
</evidence>
<evidence type="ECO:0000313" key="7">
    <source>
        <dbReference type="Proteomes" id="UP000243876"/>
    </source>
</evidence>
<feature type="domain" description="EF-hand" evidence="5">
    <location>
        <begin position="123"/>
        <end position="158"/>
    </location>
</feature>
<feature type="compositionally biased region" description="Low complexity" evidence="4">
    <location>
        <begin position="1"/>
        <end position="42"/>
    </location>
</feature>
<dbReference type="PROSITE" id="PS50222">
    <property type="entry name" value="EF_HAND_2"/>
    <property type="match status" value="3"/>
</dbReference>
<evidence type="ECO:0000256" key="3">
    <source>
        <dbReference type="ARBA" id="ARBA00022837"/>
    </source>
</evidence>
<organism evidence="6 7">
    <name type="scientific">Sporidiobolus salmonicolor</name>
    <name type="common">Yeast-like fungus</name>
    <name type="synonym">Sporobolomyces salmonicolor</name>
    <dbReference type="NCBI Taxonomy" id="5005"/>
    <lineage>
        <taxon>Eukaryota</taxon>
        <taxon>Fungi</taxon>
        <taxon>Dikarya</taxon>
        <taxon>Basidiomycota</taxon>
        <taxon>Pucciniomycotina</taxon>
        <taxon>Microbotryomycetes</taxon>
        <taxon>Sporidiobolales</taxon>
        <taxon>Sporidiobolaceae</taxon>
        <taxon>Sporobolomyces</taxon>
    </lineage>
</organism>
<feature type="non-terminal residue" evidence="6">
    <location>
        <position position="1"/>
    </location>
</feature>
<dbReference type="Pfam" id="PF13499">
    <property type="entry name" value="EF-hand_7"/>
    <property type="match status" value="2"/>
</dbReference>
<feature type="domain" description="EF-hand" evidence="5">
    <location>
        <begin position="197"/>
        <end position="224"/>
    </location>
</feature>
<dbReference type="AlphaFoldDB" id="A0A0D6EPR1"/>
<keyword evidence="2" id="KW-0677">Repeat</keyword>
<dbReference type="Proteomes" id="UP000243876">
    <property type="component" value="Unassembled WGS sequence"/>
</dbReference>
<dbReference type="PANTHER" id="PTHR23048">
    <property type="entry name" value="MYOSIN LIGHT CHAIN 1, 3"/>
    <property type="match status" value="1"/>
</dbReference>
<protein>
    <submittedName>
        <fullName evidence="6">SPOSA6832_03685-mRNA-1:cds</fullName>
    </submittedName>
</protein>
<dbReference type="FunFam" id="1.10.238.10:FF:000001">
    <property type="entry name" value="Calmodulin 1"/>
    <property type="match status" value="1"/>
</dbReference>
<keyword evidence="7" id="KW-1185">Reference proteome</keyword>
<dbReference type="SUPFAM" id="SSF47473">
    <property type="entry name" value="EF-hand"/>
    <property type="match status" value="1"/>
</dbReference>